<evidence type="ECO:0008006" key="3">
    <source>
        <dbReference type="Google" id="ProtNLM"/>
    </source>
</evidence>
<organism evidence="1 2">
    <name type="scientific">Pseudonocardia asaccharolytica DSM 44247 = NBRC 16224</name>
    <dbReference type="NCBI Taxonomy" id="1123024"/>
    <lineage>
        <taxon>Bacteria</taxon>
        <taxon>Bacillati</taxon>
        <taxon>Actinomycetota</taxon>
        <taxon>Actinomycetes</taxon>
        <taxon>Pseudonocardiales</taxon>
        <taxon>Pseudonocardiaceae</taxon>
        <taxon>Pseudonocardia</taxon>
    </lineage>
</organism>
<evidence type="ECO:0000313" key="1">
    <source>
        <dbReference type="EMBL" id="GEL18606.1"/>
    </source>
</evidence>
<sequence>MHNVRRSFRKVVAAARLDLKDWTPLEHVSRLVEHSGTAVTEAVYRQQLRPVLEDGATAMDTIFPISDAG</sequence>
<keyword evidence="2" id="KW-1185">Reference proteome</keyword>
<comment type="caution">
    <text evidence="1">The sequence shown here is derived from an EMBL/GenBank/DDBJ whole genome shotgun (WGS) entry which is preliminary data.</text>
</comment>
<evidence type="ECO:0000313" key="2">
    <source>
        <dbReference type="Proteomes" id="UP000321328"/>
    </source>
</evidence>
<gene>
    <name evidence="1" type="ORF">PA7_24430</name>
</gene>
<reference evidence="1 2" key="1">
    <citation type="submission" date="2019-07" db="EMBL/GenBank/DDBJ databases">
        <title>Whole genome shotgun sequence of Pseudonocardia asaccharolytica NBRC 16224.</title>
        <authorList>
            <person name="Hosoyama A."/>
            <person name="Uohara A."/>
            <person name="Ohji S."/>
            <person name="Ichikawa N."/>
        </authorList>
    </citation>
    <scope>NUCLEOTIDE SEQUENCE [LARGE SCALE GENOMIC DNA]</scope>
    <source>
        <strain evidence="1 2">NBRC 16224</strain>
    </source>
</reference>
<name>A0A511D1E0_9PSEU</name>
<protein>
    <recommendedName>
        <fullName evidence="3">Integrase</fullName>
    </recommendedName>
</protein>
<accession>A0A511D1E0</accession>
<dbReference type="STRING" id="1123024.GCA_000423625_02569"/>
<dbReference type="RefSeq" id="WP_051232923.1">
    <property type="nucleotide sequence ID" value="NZ_AUII01000010.1"/>
</dbReference>
<dbReference type="Proteomes" id="UP000321328">
    <property type="component" value="Unassembled WGS sequence"/>
</dbReference>
<dbReference type="AlphaFoldDB" id="A0A511D1E0"/>
<proteinExistence type="predicted"/>
<dbReference type="EMBL" id="BJVI01000023">
    <property type="protein sequence ID" value="GEL18606.1"/>
    <property type="molecule type" value="Genomic_DNA"/>
</dbReference>